<dbReference type="Gene3D" id="1.10.472.10">
    <property type="entry name" value="Cyclin-like"/>
    <property type="match status" value="2"/>
</dbReference>
<dbReference type="FunFam" id="1.10.472.10:FF:000001">
    <property type="entry name" value="G2/mitotic-specific cyclin"/>
    <property type="match status" value="1"/>
</dbReference>
<organism evidence="8 9">
    <name type="scientific">Mycena albidolilacea</name>
    <dbReference type="NCBI Taxonomy" id="1033008"/>
    <lineage>
        <taxon>Eukaryota</taxon>
        <taxon>Fungi</taxon>
        <taxon>Dikarya</taxon>
        <taxon>Basidiomycota</taxon>
        <taxon>Agaricomycotina</taxon>
        <taxon>Agaricomycetes</taxon>
        <taxon>Agaricomycetidae</taxon>
        <taxon>Agaricales</taxon>
        <taxon>Marasmiineae</taxon>
        <taxon>Mycenaceae</taxon>
        <taxon>Mycena</taxon>
    </lineage>
</organism>
<feature type="domain" description="Cyclin C-terminal" evidence="7">
    <location>
        <begin position="155"/>
        <end position="277"/>
    </location>
</feature>
<comment type="similarity">
    <text evidence="4">Belongs to the cyclin family.</text>
</comment>
<dbReference type="InterPro" id="IPR036915">
    <property type="entry name" value="Cyclin-like_sf"/>
</dbReference>
<evidence type="ECO:0000256" key="4">
    <source>
        <dbReference type="RuleBase" id="RU000383"/>
    </source>
</evidence>
<keyword evidence="9" id="KW-1185">Reference proteome</keyword>
<dbReference type="PANTHER" id="PTHR10177">
    <property type="entry name" value="CYCLINS"/>
    <property type="match status" value="1"/>
</dbReference>
<dbReference type="InterPro" id="IPR006671">
    <property type="entry name" value="Cyclin_N"/>
</dbReference>
<keyword evidence="1" id="KW-0132">Cell division</keyword>
<dbReference type="Pfam" id="PF00134">
    <property type="entry name" value="Cyclin_N"/>
    <property type="match status" value="1"/>
</dbReference>
<feature type="region of interest" description="Disordered" evidence="5">
    <location>
        <begin position="310"/>
        <end position="340"/>
    </location>
</feature>
<dbReference type="PIRSF" id="PIRSF001771">
    <property type="entry name" value="Cyclin_A_B_D_E"/>
    <property type="match status" value="1"/>
</dbReference>
<evidence type="ECO:0000256" key="5">
    <source>
        <dbReference type="SAM" id="MobiDB-lite"/>
    </source>
</evidence>
<dbReference type="SMART" id="SM01332">
    <property type="entry name" value="Cyclin_C"/>
    <property type="match status" value="1"/>
</dbReference>
<dbReference type="GO" id="GO:0044772">
    <property type="term" value="P:mitotic cell cycle phase transition"/>
    <property type="evidence" value="ECO:0007669"/>
    <property type="project" value="InterPro"/>
</dbReference>
<dbReference type="InterPro" id="IPR013763">
    <property type="entry name" value="Cyclin-like_dom"/>
</dbReference>
<dbReference type="Proteomes" id="UP001218218">
    <property type="component" value="Unassembled WGS sequence"/>
</dbReference>
<protein>
    <submittedName>
        <fullName evidence="8">Cyclin-like protein</fullName>
    </submittedName>
</protein>
<dbReference type="InterPro" id="IPR004367">
    <property type="entry name" value="Cyclin_C-dom"/>
</dbReference>
<feature type="compositionally biased region" description="Basic and acidic residues" evidence="5">
    <location>
        <begin position="310"/>
        <end position="322"/>
    </location>
</feature>
<feature type="domain" description="Cyclin-like" evidence="6">
    <location>
        <begin position="66"/>
        <end position="146"/>
    </location>
</feature>
<comment type="caution">
    <text evidence="8">The sequence shown here is derived from an EMBL/GenBank/DDBJ whole genome shotgun (WGS) entry which is preliminary data.</text>
</comment>
<evidence type="ECO:0000256" key="2">
    <source>
        <dbReference type="ARBA" id="ARBA00023127"/>
    </source>
</evidence>
<evidence type="ECO:0000313" key="8">
    <source>
        <dbReference type="EMBL" id="KAJ7325432.1"/>
    </source>
</evidence>
<evidence type="ECO:0000313" key="9">
    <source>
        <dbReference type="Proteomes" id="UP001218218"/>
    </source>
</evidence>
<feature type="compositionally biased region" description="Acidic residues" evidence="5">
    <location>
        <begin position="326"/>
        <end position="340"/>
    </location>
</feature>
<dbReference type="EMBL" id="JARIHO010000044">
    <property type="protein sequence ID" value="KAJ7325432.1"/>
    <property type="molecule type" value="Genomic_DNA"/>
</dbReference>
<evidence type="ECO:0000259" key="6">
    <source>
        <dbReference type="SMART" id="SM00385"/>
    </source>
</evidence>
<dbReference type="InterPro" id="IPR046965">
    <property type="entry name" value="Cyclin_A/B-like"/>
</dbReference>
<sequence>WEDLDAADWDDPMMASEYVADIQRYLKEVEVRVVPYPHHPSPTHYMASQTAFTWDMRASSTTSSSRFVHTRFHLPETLFLSTHLIDRFLSLRAVAPGKLQLVGMACLLLASKYEETVSPAIANFTQISDGAFSNAEMQQAEQNVLRTLGWDLSYPSPIHWLRRVSKAERYQTQTRQLGKYLAEIVLVEERLVGTPPSLLAAAAMWLVRLALGEGDWLPRAYVLWTPTLAHYATYAEAELLPAARRMLRYVLQPVRHESFYRKWAGKRNMKVSVYMREWALARWAEGSRPDLALELPALKREMRALQVRKEREAEAKRVRGEAGAEGGEEEDGDAEEDAEE</sequence>
<dbReference type="SMART" id="SM00385">
    <property type="entry name" value="CYCLIN"/>
    <property type="match status" value="2"/>
</dbReference>
<evidence type="ECO:0000256" key="3">
    <source>
        <dbReference type="ARBA" id="ARBA00023306"/>
    </source>
</evidence>
<gene>
    <name evidence="8" type="ORF">DFH08DRAFT_711373</name>
</gene>
<dbReference type="Pfam" id="PF02984">
    <property type="entry name" value="Cyclin_C"/>
    <property type="match status" value="1"/>
</dbReference>
<proteinExistence type="inferred from homology"/>
<keyword evidence="3" id="KW-0131">Cell cycle</keyword>
<name>A0AAD6ZIS2_9AGAR</name>
<evidence type="ECO:0000259" key="7">
    <source>
        <dbReference type="SMART" id="SM01332"/>
    </source>
</evidence>
<dbReference type="GO" id="GO:0051301">
    <property type="term" value="P:cell division"/>
    <property type="evidence" value="ECO:0007669"/>
    <property type="project" value="UniProtKB-KW"/>
</dbReference>
<dbReference type="GO" id="GO:0016538">
    <property type="term" value="F:cyclin-dependent protein serine/threonine kinase regulator activity"/>
    <property type="evidence" value="ECO:0007669"/>
    <property type="project" value="InterPro"/>
</dbReference>
<reference evidence="8" key="1">
    <citation type="submission" date="2023-03" db="EMBL/GenBank/DDBJ databases">
        <title>Massive genome expansion in bonnet fungi (Mycena s.s.) driven by repeated elements and novel gene families across ecological guilds.</title>
        <authorList>
            <consortium name="Lawrence Berkeley National Laboratory"/>
            <person name="Harder C.B."/>
            <person name="Miyauchi S."/>
            <person name="Viragh M."/>
            <person name="Kuo A."/>
            <person name="Thoen E."/>
            <person name="Andreopoulos B."/>
            <person name="Lu D."/>
            <person name="Skrede I."/>
            <person name="Drula E."/>
            <person name="Henrissat B."/>
            <person name="Morin E."/>
            <person name="Kohler A."/>
            <person name="Barry K."/>
            <person name="LaButti K."/>
            <person name="Morin E."/>
            <person name="Salamov A."/>
            <person name="Lipzen A."/>
            <person name="Mereny Z."/>
            <person name="Hegedus B."/>
            <person name="Baldrian P."/>
            <person name="Stursova M."/>
            <person name="Weitz H."/>
            <person name="Taylor A."/>
            <person name="Grigoriev I.V."/>
            <person name="Nagy L.G."/>
            <person name="Martin F."/>
            <person name="Kauserud H."/>
        </authorList>
    </citation>
    <scope>NUCLEOTIDE SEQUENCE</scope>
    <source>
        <strain evidence="8">CBHHK002</strain>
    </source>
</reference>
<accession>A0AAD6ZIS2</accession>
<feature type="domain" description="Cyclin-like" evidence="6">
    <location>
        <begin position="159"/>
        <end position="248"/>
    </location>
</feature>
<evidence type="ECO:0000256" key="1">
    <source>
        <dbReference type="ARBA" id="ARBA00022618"/>
    </source>
</evidence>
<dbReference type="InterPro" id="IPR039361">
    <property type="entry name" value="Cyclin"/>
</dbReference>
<keyword evidence="2 4" id="KW-0195">Cyclin</keyword>
<dbReference type="SUPFAM" id="SSF47954">
    <property type="entry name" value="Cyclin-like"/>
    <property type="match status" value="2"/>
</dbReference>
<dbReference type="AlphaFoldDB" id="A0AAD6ZIS2"/>
<feature type="non-terminal residue" evidence="8">
    <location>
        <position position="1"/>
    </location>
</feature>